<keyword evidence="2" id="KW-0479">Metal-binding</keyword>
<dbReference type="PROSITE" id="PS50991">
    <property type="entry name" value="PYR_CT"/>
    <property type="match status" value="1"/>
</dbReference>
<dbReference type="PANTHER" id="PTHR42738:SF7">
    <property type="entry name" value="HYDROXYMETHYLGLUTARYL-COA LYASE"/>
    <property type="match status" value="1"/>
</dbReference>
<evidence type="ECO:0000313" key="6">
    <source>
        <dbReference type="Proteomes" id="UP000746471"/>
    </source>
</evidence>
<dbReference type="NCBIfam" id="NF004283">
    <property type="entry name" value="PRK05692.1"/>
    <property type="match status" value="1"/>
</dbReference>
<sequence>MIGMKDVSITEVGPRDGFQNIKTFIETEDKLEIIRRMIDSGVKHLEVTSFVHPKWVPQMRDAETVVSSIRTYAAAKNLELIALVPNKFGALKAKAAGVDAITYVISVSEAHNKANVNRTIDESFEAFKGIVGEMGKVKIRLALATTFGCPFNEVVPVERIVSIAERGLRAGADKVILADTIGVADPMKVERILKAVTAQIDPSKLIVHFHDTRGMALANTLVALNAGIRNFEAASGGLGGCPFAPGAAGNVAMEDLLNMLHAMGYQTSISPEGIAHVVEAIAQKVDAPIISHMSKLGSCDMAAEGTCNG</sequence>
<comment type="caution">
    <text evidence="5">The sequence shown here is derived from an EMBL/GenBank/DDBJ whole genome shotgun (WGS) entry which is preliminary data.</text>
</comment>
<name>A0ABS5PLN0_9FIRM</name>
<gene>
    <name evidence="5" type="ORF">KHM83_05255</name>
</gene>
<accession>A0ABS5PLN0</accession>
<evidence type="ECO:0000256" key="3">
    <source>
        <dbReference type="ARBA" id="ARBA00023239"/>
    </source>
</evidence>
<reference evidence="5 6" key="1">
    <citation type="submission" date="2021-05" db="EMBL/GenBank/DDBJ databases">
        <title>Fusibacter ferrireducens sp. nov., an anaerobic, sulfur- and Fe-reducing bacterium isolated from the mangrove sediment.</title>
        <authorList>
            <person name="Qiu D."/>
        </authorList>
    </citation>
    <scope>NUCLEOTIDE SEQUENCE [LARGE SCALE GENOMIC DNA]</scope>
    <source>
        <strain evidence="5 6">DSM 12116</strain>
    </source>
</reference>
<evidence type="ECO:0000259" key="4">
    <source>
        <dbReference type="PROSITE" id="PS50991"/>
    </source>
</evidence>
<dbReference type="InterPro" id="IPR043594">
    <property type="entry name" value="HMGL"/>
</dbReference>
<organism evidence="5 6">
    <name type="scientific">Fusibacter paucivorans</name>
    <dbReference type="NCBI Taxonomy" id="76009"/>
    <lineage>
        <taxon>Bacteria</taxon>
        <taxon>Bacillati</taxon>
        <taxon>Bacillota</taxon>
        <taxon>Clostridia</taxon>
        <taxon>Eubacteriales</taxon>
        <taxon>Eubacteriales Family XII. Incertae Sedis</taxon>
        <taxon>Fusibacter</taxon>
    </lineage>
</organism>
<keyword evidence="6" id="KW-1185">Reference proteome</keyword>
<dbReference type="CDD" id="cd07938">
    <property type="entry name" value="DRE_TIM_HMGL"/>
    <property type="match status" value="1"/>
</dbReference>
<dbReference type="Pfam" id="PF00682">
    <property type="entry name" value="HMGL-like"/>
    <property type="match status" value="1"/>
</dbReference>
<feature type="domain" description="Pyruvate carboxyltransferase" evidence="4">
    <location>
        <begin position="7"/>
        <end position="275"/>
    </location>
</feature>
<dbReference type="EMBL" id="JAHBCL010000007">
    <property type="protein sequence ID" value="MBS7526073.1"/>
    <property type="molecule type" value="Genomic_DNA"/>
</dbReference>
<dbReference type="SUPFAM" id="SSF51569">
    <property type="entry name" value="Aldolase"/>
    <property type="match status" value="1"/>
</dbReference>
<dbReference type="PANTHER" id="PTHR42738">
    <property type="entry name" value="HYDROXYMETHYLGLUTARYL-COA LYASE"/>
    <property type="match status" value="1"/>
</dbReference>
<protein>
    <submittedName>
        <fullName evidence="5">Hydroxymethylglutaryl-CoA lyase</fullName>
    </submittedName>
</protein>
<evidence type="ECO:0000256" key="1">
    <source>
        <dbReference type="ARBA" id="ARBA00009405"/>
    </source>
</evidence>
<dbReference type="Proteomes" id="UP000746471">
    <property type="component" value="Unassembled WGS sequence"/>
</dbReference>
<dbReference type="Gene3D" id="3.20.20.70">
    <property type="entry name" value="Aldolase class I"/>
    <property type="match status" value="1"/>
</dbReference>
<dbReference type="GO" id="GO:0016829">
    <property type="term" value="F:lyase activity"/>
    <property type="evidence" value="ECO:0007669"/>
    <property type="project" value="UniProtKB-KW"/>
</dbReference>
<comment type="similarity">
    <text evidence="1">Belongs to the HMG-CoA lyase family.</text>
</comment>
<evidence type="ECO:0000256" key="2">
    <source>
        <dbReference type="ARBA" id="ARBA00022723"/>
    </source>
</evidence>
<dbReference type="InterPro" id="IPR013785">
    <property type="entry name" value="Aldolase_TIM"/>
</dbReference>
<keyword evidence="3 5" id="KW-0456">Lyase</keyword>
<dbReference type="InterPro" id="IPR000891">
    <property type="entry name" value="PYR_CT"/>
</dbReference>
<evidence type="ECO:0000313" key="5">
    <source>
        <dbReference type="EMBL" id="MBS7526073.1"/>
    </source>
</evidence>
<proteinExistence type="inferred from homology"/>
<dbReference type="RefSeq" id="WP_213235858.1">
    <property type="nucleotide sequence ID" value="NZ_JAHBCL010000007.1"/>
</dbReference>